<evidence type="ECO:0000313" key="5">
    <source>
        <dbReference type="Proteomes" id="UP000015520"/>
    </source>
</evidence>
<dbReference type="InterPro" id="IPR051695">
    <property type="entry name" value="Phosphoglycerate_Mutase"/>
</dbReference>
<protein>
    <recommendedName>
        <fullName evidence="6">Phosphoglycerate mutase</fullName>
    </recommendedName>
</protein>
<dbReference type="GO" id="GO:0004331">
    <property type="term" value="F:fructose-2,6-bisphosphate 2-phosphatase activity"/>
    <property type="evidence" value="ECO:0007669"/>
    <property type="project" value="TreeGrafter"/>
</dbReference>
<dbReference type="GO" id="GO:0043456">
    <property type="term" value="P:regulation of pentose-phosphate shunt"/>
    <property type="evidence" value="ECO:0007669"/>
    <property type="project" value="TreeGrafter"/>
</dbReference>
<keyword evidence="5" id="KW-1185">Reference proteome</keyword>
<evidence type="ECO:0000313" key="4">
    <source>
        <dbReference type="EMBL" id="EQB39112.1"/>
    </source>
</evidence>
<dbReference type="Pfam" id="PF00300">
    <property type="entry name" value="His_Phos_1"/>
    <property type="match status" value="1"/>
</dbReference>
<dbReference type="InterPro" id="IPR029033">
    <property type="entry name" value="His_PPase_superfam"/>
</dbReference>
<feature type="active site" description="Proton donor/acceptor" evidence="2">
    <location>
        <position position="79"/>
    </location>
</feature>
<dbReference type="PANTHER" id="PTHR46517:SF1">
    <property type="entry name" value="FRUCTOSE-2,6-BISPHOSPHATASE TIGAR"/>
    <property type="match status" value="1"/>
</dbReference>
<sequence>MTITLVRHAEVEEKYIGCYNGHIDIGLSSKGYADAKELEKHFKASEFDAIYCSDLKRAKETLKEFIKGDNAIYTKELREKSWGEYEGMSFDEISTNLKYINFKQWTDALGGEPIEEFISRVEKFFFEYLPALKKENVLVVTHSGVIKTFLHLLKGISLEEAFCLCVPYASFVSYDKIVDKKDKNHA</sequence>
<dbReference type="InterPro" id="IPR013078">
    <property type="entry name" value="His_Pase_superF_clade-1"/>
</dbReference>
<dbReference type="CDD" id="cd07067">
    <property type="entry name" value="HP_PGM_like"/>
    <property type="match status" value="1"/>
</dbReference>
<proteinExistence type="predicted"/>
<dbReference type="AlphaFoldDB" id="T0JQJ0"/>
<gene>
    <name evidence="4" type="ORF">M947_08095</name>
</gene>
<evidence type="ECO:0000256" key="1">
    <source>
        <dbReference type="ARBA" id="ARBA00022801"/>
    </source>
</evidence>
<reference evidence="4 5" key="1">
    <citation type="submission" date="2013-07" db="EMBL/GenBank/DDBJ databases">
        <title>Sulfurimonas hongkongensis AST-10 Genome Sequencing.</title>
        <authorList>
            <person name="Cai L."/>
            <person name="Zhang T."/>
        </authorList>
    </citation>
    <scope>NUCLEOTIDE SEQUENCE [LARGE SCALE GENOMIC DNA]</scope>
    <source>
        <strain evidence="4 5">AST-10</strain>
    </source>
</reference>
<dbReference type="OrthoDB" id="9781415at2"/>
<dbReference type="STRING" id="1172190.M947_08095"/>
<comment type="caution">
    <text evidence="4">The sequence shown here is derived from an EMBL/GenBank/DDBJ whole genome shotgun (WGS) entry which is preliminary data.</text>
</comment>
<dbReference type="EMBL" id="AUPZ01000010">
    <property type="protein sequence ID" value="EQB39112.1"/>
    <property type="molecule type" value="Genomic_DNA"/>
</dbReference>
<organism evidence="4 5">
    <name type="scientific">Sulfurimonas hongkongensis</name>
    <dbReference type="NCBI Taxonomy" id="1172190"/>
    <lineage>
        <taxon>Bacteria</taxon>
        <taxon>Pseudomonadati</taxon>
        <taxon>Campylobacterota</taxon>
        <taxon>Epsilonproteobacteria</taxon>
        <taxon>Campylobacterales</taxon>
        <taxon>Sulfurimonadaceae</taxon>
        <taxon>Sulfurimonas</taxon>
    </lineage>
</organism>
<dbReference type="eggNOG" id="COG0406">
    <property type="taxonomic scope" value="Bacteria"/>
</dbReference>
<dbReference type="Proteomes" id="UP000015520">
    <property type="component" value="Unassembled WGS sequence"/>
</dbReference>
<dbReference type="GO" id="GO:0045820">
    <property type="term" value="P:negative regulation of glycolytic process"/>
    <property type="evidence" value="ECO:0007669"/>
    <property type="project" value="TreeGrafter"/>
</dbReference>
<feature type="active site" description="Tele-phosphohistidine intermediate" evidence="2">
    <location>
        <position position="8"/>
    </location>
</feature>
<accession>T0JQJ0</accession>
<evidence type="ECO:0000256" key="2">
    <source>
        <dbReference type="PIRSR" id="PIRSR613078-1"/>
    </source>
</evidence>
<dbReference type="Gene3D" id="3.40.50.1240">
    <property type="entry name" value="Phosphoglycerate mutase-like"/>
    <property type="match status" value="1"/>
</dbReference>
<keyword evidence="1" id="KW-0378">Hydrolase</keyword>
<evidence type="ECO:0008006" key="6">
    <source>
        <dbReference type="Google" id="ProtNLM"/>
    </source>
</evidence>
<evidence type="ECO:0000256" key="3">
    <source>
        <dbReference type="PIRSR" id="PIRSR613078-2"/>
    </source>
</evidence>
<dbReference type="PANTHER" id="PTHR46517">
    <property type="entry name" value="FRUCTOSE-2,6-BISPHOSPHATASE TIGAR"/>
    <property type="match status" value="1"/>
</dbReference>
<dbReference type="SUPFAM" id="SSF53254">
    <property type="entry name" value="Phosphoglycerate mutase-like"/>
    <property type="match status" value="1"/>
</dbReference>
<dbReference type="SMART" id="SM00855">
    <property type="entry name" value="PGAM"/>
    <property type="match status" value="1"/>
</dbReference>
<name>T0JQJ0_9BACT</name>
<dbReference type="GO" id="GO:0005829">
    <property type="term" value="C:cytosol"/>
    <property type="evidence" value="ECO:0007669"/>
    <property type="project" value="TreeGrafter"/>
</dbReference>
<feature type="binding site" evidence="3">
    <location>
        <position position="57"/>
    </location>
    <ligand>
        <name>substrate</name>
    </ligand>
</feature>
<dbReference type="RefSeq" id="WP_021287874.1">
    <property type="nucleotide sequence ID" value="NZ_AUPZ01000010.1"/>
</dbReference>
<dbReference type="PATRIC" id="fig|1172190.3.peg.1562"/>
<dbReference type="PIRSF" id="PIRSF000709">
    <property type="entry name" value="6PFK_2-Ptase"/>
    <property type="match status" value="1"/>
</dbReference>